<evidence type="ECO:0000313" key="1">
    <source>
        <dbReference type="EMBL" id="KAK6645731.1"/>
    </source>
</evidence>
<accession>A0ACC3NZW0</accession>
<gene>
    <name evidence="1" type="ORF">PHAVU_L001769</name>
</gene>
<name>A0ACC3NZW0_PHAVU</name>
<dbReference type="Proteomes" id="UP000000226">
    <property type="component" value="Unassembled WGS sequence"/>
</dbReference>
<dbReference type="EMBL" id="MU967905">
    <property type="protein sequence ID" value="KAK6645731.1"/>
    <property type="molecule type" value="Genomic_DNA"/>
</dbReference>
<proteinExistence type="predicted"/>
<keyword evidence="2" id="KW-1185">Reference proteome</keyword>
<sequence>MLLHEKVVEVLNPLAREFKSIGTLKKELAGLQDELEHAHRQVHISEARVTTALDKLAYMEELVNDKLLQDRSPAEISQTSSSPSTSANSVVTEKRRQPRKNLNISGPVQSYHPHLKNFWYPVAFSSNLKDDTMIPIECFEEPWVIFRGKDGKPGCVQNTCAHRACPLHLGSVNEGRIQCPYHGWEYTTDGKCEKMPSTRLLNVKIKSVPCFEKEE</sequence>
<organism evidence="1 2">
    <name type="scientific">Phaseolus vulgaris</name>
    <name type="common">Kidney bean</name>
    <name type="synonym">French bean</name>
    <dbReference type="NCBI Taxonomy" id="3885"/>
    <lineage>
        <taxon>Eukaryota</taxon>
        <taxon>Viridiplantae</taxon>
        <taxon>Streptophyta</taxon>
        <taxon>Embryophyta</taxon>
        <taxon>Tracheophyta</taxon>
        <taxon>Spermatophyta</taxon>
        <taxon>Magnoliopsida</taxon>
        <taxon>eudicotyledons</taxon>
        <taxon>Gunneridae</taxon>
        <taxon>Pentapetalae</taxon>
        <taxon>rosids</taxon>
        <taxon>fabids</taxon>
        <taxon>Fabales</taxon>
        <taxon>Fabaceae</taxon>
        <taxon>Papilionoideae</taxon>
        <taxon>50 kb inversion clade</taxon>
        <taxon>NPAAA clade</taxon>
        <taxon>indigoferoid/millettioid clade</taxon>
        <taxon>Phaseoleae</taxon>
        <taxon>Phaseolus</taxon>
    </lineage>
</organism>
<evidence type="ECO:0000313" key="2">
    <source>
        <dbReference type="Proteomes" id="UP000000226"/>
    </source>
</evidence>
<comment type="caution">
    <text evidence="1">The sequence shown here is derived from an EMBL/GenBank/DDBJ whole genome shotgun (WGS) entry which is preliminary data.</text>
</comment>
<protein>
    <submittedName>
        <fullName evidence="1">Uncharacterized protein</fullName>
    </submittedName>
</protein>
<reference evidence="1" key="1">
    <citation type="submission" date="2023-07" db="EMBL/GenBank/DDBJ databases">
        <title>WGS assembly of Phaseolus vulgaris.</title>
        <authorList>
            <person name="Schmutz J."/>
            <person name="Mcclean P."/>
            <person name="Shu S."/>
            <person name="Cregan P."/>
            <person name="Rokhsar D."/>
            <person name="Jackson S."/>
        </authorList>
    </citation>
    <scope>NUCLEOTIDE SEQUENCE</scope>
</reference>